<dbReference type="Proteomes" id="UP001153678">
    <property type="component" value="Unassembled WGS sequence"/>
</dbReference>
<keyword evidence="2" id="KW-1185">Reference proteome</keyword>
<dbReference type="Gene3D" id="3.80.10.10">
    <property type="entry name" value="Ribonuclease Inhibitor"/>
    <property type="match status" value="1"/>
</dbReference>
<evidence type="ECO:0000313" key="1">
    <source>
        <dbReference type="EMBL" id="CAI2195548.1"/>
    </source>
</evidence>
<dbReference type="AlphaFoldDB" id="A0A9W4T8B7"/>
<dbReference type="SUPFAM" id="SSF52058">
    <property type="entry name" value="L domain-like"/>
    <property type="match status" value="1"/>
</dbReference>
<dbReference type="InterPro" id="IPR001611">
    <property type="entry name" value="Leu-rich_rpt"/>
</dbReference>
<name>A0A9W4T8B7_9GLOM</name>
<organism evidence="1 2">
    <name type="scientific">Funneliformis geosporum</name>
    <dbReference type="NCBI Taxonomy" id="1117311"/>
    <lineage>
        <taxon>Eukaryota</taxon>
        <taxon>Fungi</taxon>
        <taxon>Fungi incertae sedis</taxon>
        <taxon>Mucoromycota</taxon>
        <taxon>Glomeromycotina</taxon>
        <taxon>Glomeromycetes</taxon>
        <taxon>Glomerales</taxon>
        <taxon>Glomeraceae</taxon>
        <taxon>Funneliformis</taxon>
    </lineage>
</organism>
<dbReference type="InterPro" id="IPR032675">
    <property type="entry name" value="LRR_dom_sf"/>
</dbReference>
<gene>
    <name evidence="1" type="ORF">FWILDA_LOCUS17132</name>
</gene>
<sequence>MKKVSNKVLSGDEKTRTYANTITDDFSYVLMNNAIDDFNNPKKVDKTDASFVLTYERGQKITLVRTKTLKTLDISNNNFSELDLSENQKLEYLSLFSNEELDFDKINFGGSKKTLKEINFAFAFENKVKLEYPSWDVLGDEAKMEFRAEFPNKDYENVMKGKVVFI</sequence>
<dbReference type="PROSITE" id="PS51450">
    <property type="entry name" value="LRR"/>
    <property type="match status" value="1"/>
</dbReference>
<accession>A0A9W4T8B7</accession>
<dbReference type="EMBL" id="CAMKVN010012622">
    <property type="protein sequence ID" value="CAI2195548.1"/>
    <property type="molecule type" value="Genomic_DNA"/>
</dbReference>
<proteinExistence type="predicted"/>
<reference evidence="1" key="1">
    <citation type="submission" date="2022-08" db="EMBL/GenBank/DDBJ databases">
        <authorList>
            <person name="Kallberg Y."/>
            <person name="Tangrot J."/>
            <person name="Rosling A."/>
        </authorList>
    </citation>
    <scope>NUCLEOTIDE SEQUENCE</scope>
    <source>
        <strain evidence="1">Wild A</strain>
    </source>
</reference>
<protein>
    <submittedName>
        <fullName evidence="1">3951_t:CDS:1</fullName>
    </submittedName>
</protein>
<comment type="caution">
    <text evidence="1">The sequence shown here is derived from an EMBL/GenBank/DDBJ whole genome shotgun (WGS) entry which is preliminary data.</text>
</comment>
<evidence type="ECO:0000313" key="2">
    <source>
        <dbReference type="Proteomes" id="UP001153678"/>
    </source>
</evidence>